<sequence>MNLYTSRKSHPDRPALVTDAPPVRPHDKDSVEISPGARQLADSAIVHHSAVYFGTAQIHDSLKQLLQDQPAQVGEAAYGIIQSNFITNETDTDKRAALVELGLAQAQFIADNYMDKDAAAQWMDTMRLIAAISNTGTVDPDTNVIRYDTPAQRPVGAPDDYVDLGEMMRRFEPDTMTQLQEAIATGGDWGSILDTFARKVAAREDWVTEYRQAAADQMKELQRSTGPGRFDRTSTSDLTSFVRDVQARMTGMEMDTGFLHSNLEAFMRTLQRQ</sequence>
<gene>
    <name evidence="2" type="ORF">CHH67_10665</name>
</gene>
<dbReference type="EMBL" id="NPBY01000031">
    <property type="protein sequence ID" value="PAD77174.1"/>
    <property type="molecule type" value="Genomic_DNA"/>
</dbReference>
<proteinExistence type="predicted"/>
<reference evidence="2 3" key="1">
    <citation type="submission" date="2017-07" db="EMBL/GenBank/DDBJ databases">
        <title>Isolation and whole genome analysis of endospore-forming bacteria from heroin.</title>
        <authorList>
            <person name="Kalinowski J."/>
            <person name="Ahrens B."/>
            <person name="Al-Dilaimi A."/>
            <person name="Winkler A."/>
            <person name="Wibberg D."/>
            <person name="Schleenbecker U."/>
            <person name="Ruckert C."/>
            <person name="Wolfel R."/>
            <person name="Grass G."/>
        </authorList>
    </citation>
    <scope>NUCLEOTIDE SEQUENCE [LARGE SCALE GENOMIC DNA]</scope>
    <source>
        <strain evidence="2 3">7537-G1</strain>
    </source>
</reference>
<evidence type="ECO:0000313" key="3">
    <source>
        <dbReference type="Proteomes" id="UP000215596"/>
    </source>
</evidence>
<organism evidence="2 3">
    <name type="scientific">Paenibacillus campinasensis</name>
    <dbReference type="NCBI Taxonomy" id="66347"/>
    <lineage>
        <taxon>Bacteria</taxon>
        <taxon>Bacillati</taxon>
        <taxon>Bacillota</taxon>
        <taxon>Bacilli</taxon>
        <taxon>Bacillales</taxon>
        <taxon>Paenibacillaceae</taxon>
        <taxon>Paenibacillus</taxon>
    </lineage>
</organism>
<accession>A0A268EVQ9</accession>
<evidence type="ECO:0000256" key="1">
    <source>
        <dbReference type="SAM" id="MobiDB-lite"/>
    </source>
</evidence>
<evidence type="ECO:0000313" key="2">
    <source>
        <dbReference type="EMBL" id="PAD77174.1"/>
    </source>
</evidence>
<dbReference type="AlphaFoldDB" id="A0A268EVQ9"/>
<dbReference type="OrthoDB" id="2627141at2"/>
<name>A0A268EVQ9_9BACL</name>
<comment type="caution">
    <text evidence="2">The sequence shown here is derived from an EMBL/GenBank/DDBJ whole genome shotgun (WGS) entry which is preliminary data.</text>
</comment>
<protein>
    <submittedName>
        <fullName evidence="2">Uncharacterized protein</fullName>
    </submittedName>
</protein>
<dbReference type="Proteomes" id="UP000215596">
    <property type="component" value="Unassembled WGS sequence"/>
</dbReference>
<dbReference type="RefSeq" id="WP_095265178.1">
    <property type="nucleotide sequence ID" value="NZ_NPBY01000031.1"/>
</dbReference>
<feature type="region of interest" description="Disordered" evidence="1">
    <location>
        <begin position="1"/>
        <end position="31"/>
    </location>
</feature>